<dbReference type="EMBL" id="UNSH01000036">
    <property type="protein sequence ID" value="SZF01537.1"/>
    <property type="molecule type" value="Genomic_DNA"/>
</dbReference>
<accession>A0A383UNR7</accession>
<dbReference type="Gene3D" id="1.25.40.10">
    <property type="entry name" value="Tetratricopeptide repeat domain"/>
    <property type="match status" value="1"/>
</dbReference>
<proteinExistence type="predicted"/>
<evidence type="ECO:0000313" key="1">
    <source>
        <dbReference type="EMBL" id="SZF01537.1"/>
    </source>
</evidence>
<reference evidence="1 2" key="1">
    <citation type="submission" date="2017-11" db="EMBL/GenBank/DDBJ databases">
        <authorList>
            <person name="Kracher B."/>
        </authorList>
    </citation>
    <scope>NUCLEOTIDE SEQUENCE [LARGE SCALE GENOMIC DNA]</scope>
    <source>
        <strain evidence="1 2">RACE1</strain>
    </source>
</reference>
<dbReference type="SUPFAM" id="SSF48452">
    <property type="entry name" value="TPR-like"/>
    <property type="match status" value="1"/>
</dbReference>
<dbReference type="AlphaFoldDB" id="A0A383UNR7"/>
<gene>
    <name evidence="1" type="ORF">BLGHR1_12305</name>
</gene>
<dbReference type="Proteomes" id="UP000275772">
    <property type="component" value="Unassembled WGS sequence"/>
</dbReference>
<name>A0A383UNR7_BLUHO</name>
<sequence>MPRSKNFLPTKKKSKHKAIVPSTIDEYLAAGVEFEEAGEKWRCGDVEKSIRFSMRALNCYSEALTKFPSAFDLAYNKARLQYELTQHPKIIEKIPGTPNELLKTALEYSRYALALNPNSPDILFNTAQVLTSIVEDLDGSNESCDSDPIKLLEEALALFQKCLHIQENMIQEQNLYTAEVEGSDDYMGENNEEGGVSIATTIPKSTSMEMDPCGDRWARVIESVTQDTLLDTVLASIETLTSLSQLINPQNSEALFSVQKYASSITSKLEDYLTNKERISEALITRASFQCAFATAQFRCSHIDLSTFSRVTYNAYSDIDLSESPRGLCECAESFISYNTSLRQSSDDHNDETLHMRWKALTWASEHLTAASKLSAAENTEKIHLTRGDVELLRYQLGQVEGGISIAKASSTVLLRNADKFYRGSASIARNKGMQRVAKEAALKGTIALGLIGEPGELERVDNFDSLTVTMIEEAIEDGLVTTTQLMRLGVDIIS</sequence>
<dbReference type="VEuPathDB" id="FungiDB:BLGHR1_12305"/>
<protein>
    <submittedName>
        <fullName evidence="1">Uncharacterized protein</fullName>
    </submittedName>
</protein>
<organism evidence="1 2">
    <name type="scientific">Blumeria hordei</name>
    <name type="common">Barley powdery mildew</name>
    <name type="synonym">Blumeria graminis f. sp. hordei</name>
    <dbReference type="NCBI Taxonomy" id="2867405"/>
    <lineage>
        <taxon>Eukaryota</taxon>
        <taxon>Fungi</taxon>
        <taxon>Dikarya</taxon>
        <taxon>Ascomycota</taxon>
        <taxon>Pezizomycotina</taxon>
        <taxon>Leotiomycetes</taxon>
        <taxon>Erysiphales</taxon>
        <taxon>Erysiphaceae</taxon>
        <taxon>Blumeria</taxon>
    </lineage>
</organism>
<evidence type="ECO:0000313" key="2">
    <source>
        <dbReference type="Proteomes" id="UP000275772"/>
    </source>
</evidence>
<dbReference type="InterPro" id="IPR011990">
    <property type="entry name" value="TPR-like_helical_dom_sf"/>
</dbReference>